<dbReference type="EMBL" id="AVCK01000033">
    <property type="protein sequence ID" value="KFN45149.1"/>
    <property type="molecule type" value="Genomic_DNA"/>
</dbReference>
<protein>
    <submittedName>
        <fullName evidence="1">Uncharacterized protein</fullName>
    </submittedName>
</protein>
<comment type="caution">
    <text evidence="1">The sequence shown here is derived from an EMBL/GenBank/DDBJ whole genome shotgun (WGS) entry which is preliminary data.</text>
</comment>
<accession>A0A091B2N5</accession>
<proteinExistence type="predicted"/>
<evidence type="ECO:0000313" key="2">
    <source>
        <dbReference type="Proteomes" id="UP000029393"/>
    </source>
</evidence>
<keyword evidence="2" id="KW-1185">Reference proteome</keyword>
<organism evidence="1 2">
    <name type="scientific">Arenimonas metalli CF5-1</name>
    <dbReference type="NCBI Taxonomy" id="1384056"/>
    <lineage>
        <taxon>Bacteria</taxon>
        <taxon>Pseudomonadati</taxon>
        <taxon>Pseudomonadota</taxon>
        <taxon>Gammaproteobacteria</taxon>
        <taxon>Lysobacterales</taxon>
        <taxon>Lysobacteraceae</taxon>
        <taxon>Arenimonas</taxon>
    </lineage>
</organism>
<dbReference type="PATRIC" id="fig|1384056.3.peg.2040"/>
<evidence type="ECO:0000313" key="1">
    <source>
        <dbReference type="EMBL" id="KFN45149.1"/>
    </source>
</evidence>
<dbReference type="Proteomes" id="UP000029393">
    <property type="component" value="Unassembled WGS sequence"/>
</dbReference>
<sequence length="157" mass="17444">MPAQGILEEFNLAATEIAKDPSRIHLWQPVIAKYWPTLITSCQHAIDWSDTLLRRCLTNCMMKDEPDAVRVGKIDKVANLLGKQSTSKSHNRHISQDVATSLGLSVVRLEEDNALQDLVLTLHHALTITFAHTGAVKIIENHKGVAYVQKMEIVKAG</sequence>
<name>A0A091B2N5_9GAMM</name>
<dbReference type="AlphaFoldDB" id="A0A091B2N5"/>
<reference evidence="1 2" key="1">
    <citation type="submission" date="2013-09" db="EMBL/GenBank/DDBJ databases">
        <title>Genome sequencing of Arenimonas metalli.</title>
        <authorList>
            <person name="Chen F."/>
            <person name="Wang G."/>
        </authorList>
    </citation>
    <scope>NUCLEOTIDE SEQUENCE [LARGE SCALE GENOMIC DNA]</scope>
    <source>
        <strain evidence="1 2">CF5-1</strain>
    </source>
</reference>
<dbReference type="eggNOG" id="COG0616">
    <property type="taxonomic scope" value="Bacteria"/>
</dbReference>
<gene>
    <name evidence="1" type="ORF">N787_03205</name>
</gene>